<feature type="region of interest" description="Disordered" evidence="3">
    <location>
        <begin position="1"/>
        <end position="109"/>
    </location>
</feature>
<organism evidence="4 5">
    <name type="scientific">Ciona savignyi</name>
    <name type="common">Pacific transparent sea squirt</name>
    <dbReference type="NCBI Taxonomy" id="51511"/>
    <lineage>
        <taxon>Eukaryota</taxon>
        <taxon>Metazoa</taxon>
        <taxon>Chordata</taxon>
        <taxon>Tunicata</taxon>
        <taxon>Ascidiacea</taxon>
        <taxon>Phlebobranchia</taxon>
        <taxon>Cionidae</taxon>
        <taxon>Ciona</taxon>
    </lineage>
</organism>
<feature type="compositionally biased region" description="Polar residues" evidence="3">
    <location>
        <begin position="31"/>
        <end position="41"/>
    </location>
</feature>
<dbReference type="GO" id="GO:0005634">
    <property type="term" value="C:nucleus"/>
    <property type="evidence" value="ECO:0007669"/>
    <property type="project" value="TreeGrafter"/>
</dbReference>
<sequence length="109" mass="12264">MAESTQEASGSSTITVTQTATQNERVCLQPTRRSVNWTSDTVDNENMGKKSSKSCCIYKKPRKLGESSSESESDDDKNSYEKSKKKKKHKHVERCEHNDHPPDGNTEKS</sequence>
<evidence type="ECO:0000256" key="3">
    <source>
        <dbReference type="SAM" id="MobiDB-lite"/>
    </source>
</evidence>
<dbReference type="AlphaFoldDB" id="H2Y9X4"/>
<evidence type="ECO:0000256" key="1">
    <source>
        <dbReference type="ARBA" id="ARBA00021994"/>
    </source>
</evidence>
<dbReference type="OMA" id="NEECECE"/>
<feature type="compositionally biased region" description="Basic residues" evidence="3">
    <location>
        <begin position="83"/>
        <end position="92"/>
    </location>
</feature>
<reference evidence="4" key="3">
    <citation type="submission" date="2025-09" db="UniProtKB">
        <authorList>
            <consortium name="Ensembl"/>
        </authorList>
    </citation>
    <scope>IDENTIFICATION</scope>
</reference>
<protein>
    <recommendedName>
        <fullName evidence="1">E3 ubiquitin-protein ligase PPP1R11</fullName>
    </recommendedName>
    <alternativeName>
        <fullName evidence="2">Protein phosphatase 1 regulatory subunit 11</fullName>
    </alternativeName>
</protein>
<proteinExistence type="predicted"/>
<evidence type="ECO:0000256" key="2">
    <source>
        <dbReference type="ARBA" id="ARBA00031039"/>
    </source>
</evidence>
<dbReference type="InParanoid" id="H2Y9X4"/>
<dbReference type="GO" id="GO:0008157">
    <property type="term" value="F:protein phosphatase 1 binding"/>
    <property type="evidence" value="ECO:0007669"/>
    <property type="project" value="TreeGrafter"/>
</dbReference>
<evidence type="ECO:0000313" key="5">
    <source>
        <dbReference type="Proteomes" id="UP000007875"/>
    </source>
</evidence>
<dbReference type="Pfam" id="PF07491">
    <property type="entry name" value="PPI_Ypi1"/>
    <property type="match status" value="1"/>
</dbReference>
<dbReference type="Proteomes" id="UP000007875">
    <property type="component" value="Unassembled WGS sequence"/>
</dbReference>
<dbReference type="InterPro" id="IPR011107">
    <property type="entry name" value="PPI_Ypi1"/>
</dbReference>
<dbReference type="FunCoup" id="H2Y9X4">
    <property type="interactions" value="26"/>
</dbReference>
<dbReference type="Ensembl" id="ENSCSAVT00000002159.1">
    <property type="protein sequence ID" value="ENSCSAVP00000002122.1"/>
    <property type="gene ID" value="ENSCSAVG00000001249.1"/>
</dbReference>
<accession>H2Y9X4</accession>
<dbReference type="PANTHER" id="PTHR20835">
    <property type="entry name" value="E3 UBIQUITIN-PROTEIN LIGASE PPP1R11-RELATED"/>
    <property type="match status" value="1"/>
</dbReference>
<name>H2Y9X4_CIOSA</name>
<dbReference type="eggNOG" id="KOG4102">
    <property type="taxonomic scope" value="Eukaryota"/>
</dbReference>
<dbReference type="STRING" id="51511.ENSCSAVP00000002122"/>
<feature type="compositionally biased region" description="Polar residues" evidence="3">
    <location>
        <begin position="1"/>
        <end position="24"/>
    </location>
</feature>
<dbReference type="GO" id="GO:0004865">
    <property type="term" value="F:protein serine/threonine phosphatase inhibitor activity"/>
    <property type="evidence" value="ECO:0007669"/>
    <property type="project" value="InterPro"/>
</dbReference>
<dbReference type="HOGENOM" id="CLU_098333_5_0_1"/>
<reference evidence="4" key="2">
    <citation type="submission" date="2025-08" db="UniProtKB">
        <authorList>
            <consortium name="Ensembl"/>
        </authorList>
    </citation>
    <scope>IDENTIFICATION</scope>
</reference>
<dbReference type="PANTHER" id="PTHR20835:SF0">
    <property type="entry name" value="E3 UBIQUITIN-PROTEIN LIGASE PPP1R11"/>
    <property type="match status" value="1"/>
</dbReference>
<feature type="compositionally biased region" description="Basic and acidic residues" evidence="3">
    <location>
        <begin position="93"/>
        <end position="109"/>
    </location>
</feature>
<reference evidence="5" key="1">
    <citation type="submission" date="2003-08" db="EMBL/GenBank/DDBJ databases">
        <authorList>
            <person name="Birren B."/>
            <person name="Nusbaum C."/>
            <person name="Abebe A."/>
            <person name="Abouelleil A."/>
            <person name="Adekoya E."/>
            <person name="Ait-zahra M."/>
            <person name="Allen N."/>
            <person name="Allen T."/>
            <person name="An P."/>
            <person name="Anderson M."/>
            <person name="Anderson S."/>
            <person name="Arachchi H."/>
            <person name="Armbruster J."/>
            <person name="Bachantsang P."/>
            <person name="Baldwin J."/>
            <person name="Barry A."/>
            <person name="Bayul T."/>
            <person name="Blitshsteyn B."/>
            <person name="Bloom T."/>
            <person name="Blye J."/>
            <person name="Boguslavskiy L."/>
            <person name="Borowsky M."/>
            <person name="Boukhgalter B."/>
            <person name="Brunache A."/>
            <person name="Butler J."/>
            <person name="Calixte N."/>
            <person name="Calvo S."/>
            <person name="Camarata J."/>
            <person name="Campo K."/>
            <person name="Chang J."/>
            <person name="Cheshatsang Y."/>
            <person name="Citroen M."/>
            <person name="Collymore A."/>
            <person name="Considine T."/>
            <person name="Cook A."/>
            <person name="Cooke P."/>
            <person name="Corum B."/>
            <person name="Cuomo C."/>
            <person name="David R."/>
            <person name="Dawoe T."/>
            <person name="Degray S."/>
            <person name="Dodge S."/>
            <person name="Dooley K."/>
            <person name="Dorje P."/>
            <person name="Dorjee K."/>
            <person name="Dorris L."/>
            <person name="Duffey N."/>
            <person name="Dupes A."/>
            <person name="Elkins T."/>
            <person name="Engels R."/>
            <person name="Erickson J."/>
            <person name="Farina A."/>
            <person name="Faro S."/>
            <person name="Ferreira P."/>
            <person name="Fischer H."/>
            <person name="Fitzgerald M."/>
            <person name="Foley K."/>
            <person name="Gage D."/>
            <person name="Galagan J."/>
            <person name="Gearin G."/>
            <person name="Gnerre S."/>
            <person name="Gnirke A."/>
            <person name="Goyette A."/>
            <person name="Graham J."/>
            <person name="Grandbois E."/>
            <person name="Gyaltsen K."/>
            <person name="Hafez N."/>
            <person name="Hagopian D."/>
            <person name="Hagos B."/>
            <person name="Hall J."/>
            <person name="Hatcher B."/>
            <person name="Heller A."/>
            <person name="Higgins H."/>
            <person name="Honan T."/>
            <person name="Horn A."/>
            <person name="Houde N."/>
            <person name="Hughes L."/>
            <person name="Hulme W."/>
            <person name="Husby E."/>
            <person name="Iliev I."/>
            <person name="Jaffe D."/>
            <person name="Jones C."/>
            <person name="Kamal M."/>
            <person name="Kamat A."/>
            <person name="Kamvysselis M."/>
            <person name="Karlsson E."/>
            <person name="Kells C."/>
            <person name="Kieu A."/>
            <person name="Kisner P."/>
            <person name="Kodira C."/>
            <person name="Kulbokas E."/>
            <person name="Labutti K."/>
            <person name="Lama D."/>
            <person name="Landers T."/>
            <person name="Leger J."/>
            <person name="Levine S."/>
            <person name="Lewis D."/>
            <person name="Lewis T."/>
            <person name="Lindblad-toh K."/>
            <person name="Liu X."/>
            <person name="Lokyitsang T."/>
            <person name="Lokyitsang Y."/>
            <person name="Lucien O."/>
            <person name="Lui A."/>
            <person name="Ma L.J."/>
            <person name="Mabbitt R."/>
            <person name="Macdonald J."/>
            <person name="Maclean C."/>
            <person name="Major J."/>
            <person name="Manning J."/>
            <person name="Marabella R."/>
            <person name="Maru K."/>
            <person name="Matthews C."/>
            <person name="Mauceli E."/>
            <person name="Mccarthy M."/>
            <person name="Mcdonough S."/>
            <person name="Mcghee T."/>
            <person name="Meldrim J."/>
            <person name="Meneus L."/>
            <person name="Mesirov J."/>
            <person name="Mihalev A."/>
            <person name="Mihova T."/>
            <person name="Mikkelsen T."/>
            <person name="Mlenga V."/>
            <person name="Moru K."/>
            <person name="Mozes J."/>
            <person name="Mulrain L."/>
            <person name="Munson G."/>
            <person name="Naylor J."/>
            <person name="Newes C."/>
            <person name="Nguyen C."/>
            <person name="Nguyen N."/>
            <person name="Nguyen T."/>
            <person name="Nicol R."/>
            <person name="Nielsen C."/>
            <person name="Nizzari M."/>
            <person name="Norbu C."/>
            <person name="Norbu N."/>
            <person name="O'donnell P."/>
            <person name="Okoawo O."/>
            <person name="O'leary S."/>
            <person name="Omotosho B."/>
            <person name="O'neill K."/>
            <person name="Osman S."/>
            <person name="Parker S."/>
            <person name="Perrin D."/>
            <person name="Phunkhang P."/>
            <person name="Piqani B."/>
            <person name="Purcell S."/>
            <person name="Rachupka T."/>
            <person name="Ramasamy U."/>
            <person name="Rameau R."/>
            <person name="Ray V."/>
            <person name="Raymond C."/>
            <person name="Retta R."/>
            <person name="Richardson S."/>
            <person name="Rise C."/>
            <person name="Rodriguez J."/>
            <person name="Rogers J."/>
            <person name="Rogov P."/>
            <person name="Rutman M."/>
            <person name="Schupbach R."/>
            <person name="Seaman C."/>
            <person name="Settipalli S."/>
            <person name="Sharpe T."/>
            <person name="Sheridan J."/>
            <person name="Sherpa N."/>
            <person name="Shi J."/>
            <person name="Smirnov S."/>
            <person name="Smith C."/>
            <person name="Sougnez C."/>
            <person name="Spencer B."/>
            <person name="Stalker J."/>
            <person name="Stange-thomann N."/>
            <person name="Stavropoulos S."/>
            <person name="Stetson K."/>
            <person name="Stone C."/>
            <person name="Stone S."/>
            <person name="Stubbs M."/>
            <person name="Talamas J."/>
            <person name="Tchuinga P."/>
            <person name="Tenzing P."/>
            <person name="Tesfaye S."/>
            <person name="Theodore J."/>
            <person name="Thoulutsang Y."/>
            <person name="Topham K."/>
            <person name="Towey S."/>
            <person name="Tsamla T."/>
            <person name="Tsomo N."/>
            <person name="Vallee D."/>
            <person name="Vassiliev H."/>
            <person name="Venkataraman V."/>
            <person name="Vinson J."/>
            <person name="Vo A."/>
            <person name="Wade C."/>
            <person name="Wang S."/>
            <person name="Wangchuk T."/>
            <person name="Wangdi T."/>
            <person name="Whittaker C."/>
            <person name="Wilkinson J."/>
            <person name="Wu Y."/>
            <person name="Wyman D."/>
            <person name="Yadav S."/>
            <person name="Yang S."/>
            <person name="Yang X."/>
            <person name="Yeager S."/>
            <person name="Yee E."/>
            <person name="Young G."/>
            <person name="Zainoun J."/>
            <person name="Zembeck L."/>
            <person name="Zimmer A."/>
            <person name="Zody M."/>
            <person name="Lander E."/>
        </authorList>
    </citation>
    <scope>NUCLEOTIDE SEQUENCE [LARGE SCALE GENOMIC DNA]</scope>
</reference>
<evidence type="ECO:0000313" key="4">
    <source>
        <dbReference type="Ensembl" id="ENSCSAVP00000002122.1"/>
    </source>
</evidence>
<keyword evidence="5" id="KW-1185">Reference proteome</keyword>
<dbReference type="GeneTree" id="ENSGT00390000001153"/>